<gene>
    <name evidence="1" type="ORF">E5A73_08815</name>
</gene>
<reference evidence="1 2" key="1">
    <citation type="submission" date="2019-04" db="EMBL/GenBank/DDBJ databases">
        <title>Sphingomonas psychrotolerans sp. nov., isolated from soil in the Tianshan Mountains, Xinjiang, China.</title>
        <authorList>
            <person name="Luo Y."/>
            <person name="Sheng H."/>
        </authorList>
    </citation>
    <scope>NUCLEOTIDE SEQUENCE [LARGE SCALE GENOMIC DNA]</scope>
    <source>
        <strain evidence="1 2">ZFGT-11</strain>
    </source>
</reference>
<organism evidence="1 2">
    <name type="scientific">Sphingomonas gei</name>
    <dbReference type="NCBI Taxonomy" id="1395960"/>
    <lineage>
        <taxon>Bacteria</taxon>
        <taxon>Pseudomonadati</taxon>
        <taxon>Pseudomonadota</taxon>
        <taxon>Alphaproteobacteria</taxon>
        <taxon>Sphingomonadales</taxon>
        <taxon>Sphingomonadaceae</taxon>
        <taxon>Sphingomonas</taxon>
    </lineage>
</organism>
<protein>
    <submittedName>
        <fullName evidence="1">Uncharacterized protein</fullName>
    </submittedName>
</protein>
<sequence>MKLLQLPRCLFGVHQRDRRHARHDGPVMRSHCTGCGKAMVKDVRGWHLDSATPDEAPTTSG</sequence>
<evidence type="ECO:0000313" key="1">
    <source>
        <dbReference type="EMBL" id="TGX54206.1"/>
    </source>
</evidence>
<comment type="caution">
    <text evidence="1">The sequence shown here is derived from an EMBL/GenBank/DDBJ whole genome shotgun (WGS) entry which is preliminary data.</text>
</comment>
<keyword evidence="2" id="KW-1185">Reference proteome</keyword>
<name>A0A4S1XGP6_9SPHN</name>
<proteinExistence type="predicted"/>
<dbReference type="RefSeq" id="WP_135963445.1">
    <property type="nucleotide sequence ID" value="NZ_SRXT01000003.1"/>
</dbReference>
<evidence type="ECO:0000313" key="2">
    <source>
        <dbReference type="Proteomes" id="UP000306147"/>
    </source>
</evidence>
<dbReference type="OrthoDB" id="7428895at2"/>
<accession>A0A4S1XGP6</accession>
<dbReference type="AlphaFoldDB" id="A0A4S1XGP6"/>
<dbReference type="Proteomes" id="UP000306147">
    <property type="component" value="Unassembled WGS sequence"/>
</dbReference>
<dbReference type="EMBL" id="SRXT01000003">
    <property type="protein sequence ID" value="TGX54206.1"/>
    <property type="molecule type" value="Genomic_DNA"/>
</dbReference>